<sequence length="56" mass="6456">MHVPYWYSSDGADSVIKYCDSYHCCLVAGGLPVSIAIPMVKHWYHNNQYDCQSWLC</sequence>
<evidence type="ECO:0000313" key="1">
    <source>
        <dbReference type="EMBL" id="OAD21281.1"/>
    </source>
</evidence>
<reference evidence="1 2" key="1">
    <citation type="submission" date="2016-05" db="EMBL/GenBank/DDBJ databases">
        <title>Single-cell genome of chain-forming Candidatus Thiomargarita nelsonii and comparison to other large sulfur-oxidizing bacteria.</title>
        <authorList>
            <person name="Winkel M."/>
            <person name="Salman V."/>
            <person name="Woyke T."/>
            <person name="Schulz-Vogt H."/>
            <person name="Richter M."/>
            <person name="Flood B."/>
            <person name="Bailey J."/>
            <person name="Amann R."/>
            <person name="Mussmann M."/>
        </authorList>
    </citation>
    <scope>NUCLEOTIDE SEQUENCE [LARGE SCALE GENOMIC DNA]</scope>
    <source>
        <strain evidence="1 2">THI036</strain>
    </source>
</reference>
<evidence type="ECO:0000313" key="2">
    <source>
        <dbReference type="Proteomes" id="UP000076962"/>
    </source>
</evidence>
<dbReference type="EMBL" id="LUTY01001744">
    <property type="protein sequence ID" value="OAD21281.1"/>
    <property type="molecule type" value="Genomic_DNA"/>
</dbReference>
<organism evidence="1 2">
    <name type="scientific">Candidatus Thiomargarita nelsonii</name>
    <dbReference type="NCBI Taxonomy" id="1003181"/>
    <lineage>
        <taxon>Bacteria</taxon>
        <taxon>Pseudomonadati</taxon>
        <taxon>Pseudomonadota</taxon>
        <taxon>Gammaproteobacteria</taxon>
        <taxon>Thiotrichales</taxon>
        <taxon>Thiotrichaceae</taxon>
        <taxon>Thiomargarita</taxon>
    </lineage>
</organism>
<proteinExistence type="predicted"/>
<comment type="caution">
    <text evidence="1">The sequence shown here is derived from an EMBL/GenBank/DDBJ whole genome shotgun (WGS) entry which is preliminary data.</text>
</comment>
<keyword evidence="2" id="KW-1185">Reference proteome</keyword>
<accession>A0A176RZQ4</accession>
<dbReference type="Proteomes" id="UP000076962">
    <property type="component" value="Unassembled WGS sequence"/>
</dbReference>
<name>A0A176RZQ4_9GAMM</name>
<dbReference type="AlphaFoldDB" id="A0A176RZQ4"/>
<protein>
    <submittedName>
        <fullName evidence="1">Uncharacterized protein</fullName>
    </submittedName>
</protein>
<gene>
    <name evidence="1" type="ORF">THIOM_002957</name>
</gene>